<keyword evidence="14" id="KW-1185">Reference proteome</keyword>
<dbReference type="PANTHER" id="PTHR45138">
    <property type="entry name" value="REGULATORY COMPONENTS OF SENSORY TRANSDUCTION SYSTEM"/>
    <property type="match status" value="1"/>
</dbReference>
<dbReference type="NCBIfam" id="TIGR00254">
    <property type="entry name" value="GGDEF"/>
    <property type="match status" value="1"/>
</dbReference>
<evidence type="ECO:0000256" key="11">
    <source>
        <dbReference type="SAM" id="Phobius"/>
    </source>
</evidence>
<comment type="subcellular location">
    <subcellularLocation>
        <location evidence="2">Cell membrane</location>
        <topology evidence="2">Multi-pass membrane protein</topology>
    </subcellularLocation>
</comment>
<reference evidence="13 14" key="1">
    <citation type="submission" date="2021-12" db="EMBL/GenBank/DDBJ databases">
        <title>Complete genome sequence of Phytobacter diazotrophicus TA9734.</title>
        <authorList>
            <person name="Kubota H."/>
            <person name="Nakayama Y."/>
            <person name="Ariyoshi T."/>
        </authorList>
    </citation>
    <scope>NUCLEOTIDE SEQUENCE [LARGE SCALE GENOMIC DNA]</scope>
    <source>
        <strain evidence="13 14">TA9734</strain>
    </source>
</reference>
<gene>
    <name evidence="13" type="ORF">PDTA9734_51220</name>
</gene>
<keyword evidence="5" id="KW-1003">Cell membrane</keyword>
<dbReference type="Proteomes" id="UP001320460">
    <property type="component" value="Chromosome"/>
</dbReference>
<evidence type="ECO:0000256" key="6">
    <source>
        <dbReference type="ARBA" id="ARBA00022692"/>
    </source>
</evidence>
<evidence type="ECO:0000256" key="10">
    <source>
        <dbReference type="ARBA" id="ARBA00034247"/>
    </source>
</evidence>
<evidence type="ECO:0000256" key="4">
    <source>
        <dbReference type="ARBA" id="ARBA00012528"/>
    </source>
</evidence>
<evidence type="ECO:0000259" key="12">
    <source>
        <dbReference type="PROSITE" id="PS50887"/>
    </source>
</evidence>
<sequence>MYSRKLSFTTPILVSFTGIFLCLAVIATLVILSQRKDITDNYHKVNQTFTHNIAVNYAEAVFQENDYILNQAAAYFSRYNRLDSAVNFTSPEGLQSLMQLLRLMPSVSSISLADPQGRYLRAPVVFDSEEGQRYDAKTRPWFVRQAEATSYSKYTDIYEDYFTHHPTVTVYKPVVSPEGNLKGTLAFHLDLASISHGLRTMQSPMQGEFFVVDRSGHVMLHPDTGVLFEAFSQQSRMKEMNSGEGMFHDERRNTWLYYSSLTNPDWFAIYIVPGDTLENLLRDETLVVGWGFGVAAMTIILFGLYLRYASRTVLLNIINAIKTGDVQQTPKLEAMLSKAIVSSKEREQVWVRQATMDALTNCKNRRAFDSDIAALMNDHQPFALAMVDIDNFKSINDTWGHLSGDIVLRNVAREGLQVLQSQHISLYRYGGEEFAVIFPEEHIANAHQILEQWRINVASREWREEGMTVTFSAGLGEWQMEPLEQLVNSVDEALYQAKQQGKNQIVLRNKSLPADSSTSL</sequence>
<dbReference type="Gene3D" id="3.30.70.270">
    <property type="match status" value="1"/>
</dbReference>
<feature type="transmembrane region" description="Helical" evidence="11">
    <location>
        <begin position="285"/>
        <end position="306"/>
    </location>
</feature>
<organism evidence="13 14">
    <name type="scientific">Phytobacter diazotrophicus</name>
    <dbReference type="NCBI Taxonomy" id="395631"/>
    <lineage>
        <taxon>Bacteria</taxon>
        <taxon>Pseudomonadati</taxon>
        <taxon>Pseudomonadota</taxon>
        <taxon>Gammaproteobacteria</taxon>
        <taxon>Enterobacterales</taxon>
        <taxon>Enterobacteriaceae</taxon>
        <taxon>Phytobacter</taxon>
    </lineage>
</organism>
<evidence type="ECO:0000256" key="2">
    <source>
        <dbReference type="ARBA" id="ARBA00004651"/>
    </source>
</evidence>
<name>A0ABM7W282_9ENTR</name>
<comment type="catalytic activity">
    <reaction evidence="10">
        <text>2 GTP = 3',3'-c-di-GMP + 2 diphosphate</text>
        <dbReference type="Rhea" id="RHEA:24898"/>
        <dbReference type="ChEBI" id="CHEBI:33019"/>
        <dbReference type="ChEBI" id="CHEBI:37565"/>
        <dbReference type="ChEBI" id="CHEBI:58805"/>
        <dbReference type="EC" id="2.7.7.65"/>
    </reaction>
</comment>
<evidence type="ECO:0000256" key="1">
    <source>
        <dbReference type="ARBA" id="ARBA00001946"/>
    </source>
</evidence>
<comment type="cofactor">
    <cofactor evidence="1">
        <name>Mg(2+)</name>
        <dbReference type="ChEBI" id="CHEBI:18420"/>
    </cofactor>
</comment>
<proteinExistence type="predicted"/>
<dbReference type="InterPro" id="IPR050469">
    <property type="entry name" value="Diguanylate_Cyclase"/>
</dbReference>
<keyword evidence="7 11" id="KW-1133">Transmembrane helix</keyword>
<dbReference type="EMBL" id="AP025334">
    <property type="protein sequence ID" value="BDD53635.1"/>
    <property type="molecule type" value="Genomic_DNA"/>
</dbReference>
<keyword evidence="9 11" id="KW-0472">Membrane</keyword>
<dbReference type="InterPro" id="IPR043128">
    <property type="entry name" value="Rev_trsase/Diguanyl_cyclase"/>
</dbReference>
<feature type="transmembrane region" description="Helical" evidence="11">
    <location>
        <begin position="12"/>
        <end position="32"/>
    </location>
</feature>
<dbReference type="Pfam" id="PF02743">
    <property type="entry name" value="dCache_1"/>
    <property type="match status" value="1"/>
</dbReference>
<dbReference type="SUPFAM" id="SSF55073">
    <property type="entry name" value="Nucleotide cyclase"/>
    <property type="match status" value="1"/>
</dbReference>
<dbReference type="SUPFAM" id="SSF103190">
    <property type="entry name" value="Sensory domain-like"/>
    <property type="match status" value="1"/>
</dbReference>
<evidence type="ECO:0000313" key="13">
    <source>
        <dbReference type="EMBL" id="BDD53635.1"/>
    </source>
</evidence>
<dbReference type="InterPro" id="IPR000160">
    <property type="entry name" value="GGDEF_dom"/>
</dbReference>
<dbReference type="Pfam" id="PF00990">
    <property type="entry name" value="GGDEF"/>
    <property type="match status" value="1"/>
</dbReference>
<feature type="domain" description="GGDEF" evidence="12">
    <location>
        <begin position="380"/>
        <end position="510"/>
    </location>
</feature>
<comment type="pathway">
    <text evidence="3">Purine metabolism; 3',5'-cyclic di-GMP biosynthesis.</text>
</comment>
<dbReference type="InterPro" id="IPR029151">
    <property type="entry name" value="Sensor-like_sf"/>
</dbReference>
<dbReference type="InterPro" id="IPR033479">
    <property type="entry name" value="dCache_1"/>
</dbReference>
<dbReference type="EC" id="2.7.7.65" evidence="4"/>
<protein>
    <recommendedName>
        <fullName evidence="4">diguanylate cyclase</fullName>
        <ecNumber evidence="4">2.7.7.65</ecNumber>
    </recommendedName>
</protein>
<evidence type="ECO:0000256" key="7">
    <source>
        <dbReference type="ARBA" id="ARBA00022989"/>
    </source>
</evidence>
<evidence type="ECO:0000313" key="14">
    <source>
        <dbReference type="Proteomes" id="UP001320460"/>
    </source>
</evidence>
<dbReference type="InterPro" id="IPR029787">
    <property type="entry name" value="Nucleotide_cyclase"/>
</dbReference>
<dbReference type="RefSeq" id="WP_039076853.1">
    <property type="nucleotide sequence ID" value="NZ_AP025334.1"/>
</dbReference>
<keyword evidence="8" id="KW-0547">Nucleotide-binding</keyword>
<dbReference type="PANTHER" id="PTHR45138:SF9">
    <property type="entry name" value="DIGUANYLATE CYCLASE DGCM-RELATED"/>
    <property type="match status" value="1"/>
</dbReference>
<keyword evidence="6 11" id="KW-0812">Transmembrane</keyword>
<evidence type="ECO:0000256" key="3">
    <source>
        <dbReference type="ARBA" id="ARBA00004665"/>
    </source>
</evidence>
<dbReference type="CDD" id="cd01949">
    <property type="entry name" value="GGDEF"/>
    <property type="match status" value="1"/>
</dbReference>
<keyword evidence="8" id="KW-0342">GTP-binding</keyword>
<dbReference type="PROSITE" id="PS50887">
    <property type="entry name" value="GGDEF"/>
    <property type="match status" value="1"/>
</dbReference>
<accession>A0ABM7W282</accession>
<evidence type="ECO:0000256" key="8">
    <source>
        <dbReference type="ARBA" id="ARBA00023134"/>
    </source>
</evidence>
<dbReference type="Gene3D" id="3.30.450.20">
    <property type="entry name" value="PAS domain"/>
    <property type="match status" value="2"/>
</dbReference>
<evidence type="ECO:0000256" key="9">
    <source>
        <dbReference type="ARBA" id="ARBA00023136"/>
    </source>
</evidence>
<dbReference type="SMART" id="SM00267">
    <property type="entry name" value="GGDEF"/>
    <property type="match status" value="1"/>
</dbReference>
<dbReference type="CDD" id="cd18773">
    <property type="entry name" value="PDC1_HK_sensor"/>
    <property type="match status" value="1"/>
</dbReference>
<evidence type="ECO:0000256" key="5">
    <source>
        <dbReference type="ARBA" id="ARBA00022475"/>
    </source>
</evidence>